<keyword evidence="8 14" id="KW-1133">Transmembrane helix</keyword>
<dbReference type="GO" id="GO:0071555">
    <property type="term" value="P:cell wall organization"/>
    <property type="evidence" value="ECO:0007669"/>
    <property type="project" value="UniProtKB-KW"/>
</dbReference>
<dbReference type="NCBIfam" id="TIGR00753">
    <property type="entry name" value="undec_PP_bacA"/>
    <property type="match status" value="1"/>
</dbReference>
<evidence type="ECO:0000256" key="5">
    <source>
        <dbReference type="ARBA" id="ARBA00022475"/>
    </source>
</evidence>
<feature type="transmembrane region" description="Helical" evidence="14">
    <location>
        <begin position="150"/>
        <end position="177"/>
    </location>
</feature>
<feature type="transmembrane region" description="Helical" evidence="14">
    <location>
        <begin position="214"/>
        <end position="238"/>
    </location>
</feature>
<evidence type="ECO:0000256" key="12">
    <source>
        <dbReference type="ARBA" id="ARBA00032932"/>
    </source>
</evidence>
<keyword evidence="10 14" id="KW-0046">Antibiotic resistance</keyword>
<feature type="transmembrane region" description="Helical" evidence="14">
    <location>
        <begin position="184"/>
        <end position="202"/>
    </location>
</feature>
<evidence type="ECO:0000256" key="2">
    <source>
        <dbReference type="ARBA" id="ARBA00010621"/>
    </source>
</evidence>
<evidence type="ECO:0000256" key="14">
    <source>
        <dbReference type="HAMAP-Rule" id="MF_01006"/>
    </source>
</evidence>
<dbReference type="Pfam" id="PF02673">
    <property type="entry name" value="BacA"/>
    <property type="match status" value="1"/>
</dbReference>
<comment type="miscellaneous">
    <text evidence="14">Bacitracin is thought to be involved in the inhibition of peptidoglycan synthesis by sequestering undecaprenyl diphosphate, thereby reducing the pool of lipid carrier available.</text>
</comment>
<dbReference type="GO" id="GO:0005886">
    <property type="term" value="C:plasma membrane"/>
    <property type="evidence" value="ECO:0007669"/>
    <property type="project" value="UniProtKB-SubCell"/>
</dbReference>
<evidence type="ECO:0000256" key="3">
    <source>
        <dbReference type="ARBA" id="ARBA00012374"/>
    </source>
</evidence>
<keyword evidence="16" id="KW-1185">Reference proteome</keyword>
<keyword evidence="14" id="KW-0961">Cell wall biogenesis/degradation</keyword>
<evidence type="ECO:0000256" key="7">
    <source>
        <dbReference type="ARBA" id="ARBA00022801"/>
    </source>
</evidence>
<evidence type="ECO:0000256" key="11">
    <source>
        <dbReference type="ARBA" id="ARBA00032707"/>
    </source>
</evidence>
<dbReference type="EMBL" id="QFWT01000004">
    <property type="protein sequence ID" value="PWI33522.1"/>
    <property type="molecule type" value="Genomic_DNA"/>
</dbReference>
<keyword evidence="9 14" id="KW-0472">Membrane</keyword>
<evidence type="ECO:0000256" key="1">
    <source>
        <dbReference type="ARBA" id="ARBA00004651"/>
    </source>
</evidence>
<dbReference type="GO" id="GO:0008360">
    <property type="term" value="P:regulation of cell shape"/>
    <property type="evidence" value="ECO:0007669"/>
    <property type="project" value="UniProtKB-KW"/>
</dbReference>
<feature type="transmembrane region" description="Helical" evidence="14">
    <location>
        <begin position="250"/>
        <end position="266"/>
    </location>
</feature>
<name>A0A2U3B9R0_9VIBR</name>
<accession>A0A2U3B9R0</accession>
<reference evidence="15 16" key="1">
    <citation type="submission" date="2018-05" db="EMBL/GenBank/DDBJ databases">
        <title>Vibrio limimaris sp. nov., isolated from marine sediment.</title>
        <authorList>
            <person name="Li C.-M."/>
        </authorList>
    </citation>
    <scope>NUCLEOTIDE SEQUENCE [LARGE SCALE GENOMIC DNA]</scope>
    <source>
        <strain evidence="15 16">E4404</strain>
    </source>
</reference>
<dbReference type="GO" id="GO:0009252">
    <property type="term" value="P:peptidoglycan biosynthetic process"/>
    <property type="evidence" value="ECO:0007669"/>
    <property type="project" value="UniProtKB-KW"/>
</dbReference>
<comment type="function">
    <text evidence="14">Catalyzes the dephosphorylation of undecaprenyl diphosphate (UPP). Confers resistance to bacitracin.</text>
</comment>
<dbReference type="HAMAP" id="MF_01006">
    <property type="entry name" value="Undec_diphosphatase"/>
    <property type="match status" value="1"/>
</dbReference>
<dbReference type="Proteomes" id="UP000245362">
    <property type="component" value="Unassembled WGS sequence"/>
</dbReference>
<dbReference type="GO" id="GO:0046677">
    <property type="term" value="P:response to antibiotic"/>
    <property type="evidence" value="ECO:0007669"/>
    <property type="project" value="UniProtKB-UniRule"/>
</dbReference>
<gene>
    <name evidence="14" type="primary">uppP</name>
    <name evidence="15" type="ORF">DI392_08615</name>
</gene>
<dbReference type="PANTHER" id="PTHR30622">
    <property type="entry name" value="UNDECAPRENYL-DIPHOSPHATASE"/>
    <property type="match status" value="1"/>
</dbReference>
<dbReference type="GO" id="GO:0050380">
    <property type="term" value="F:undecaprenyl-diphosphatase activity"/>
    <property type="evidence" value="ECO:0007669"/>
    <property type="project" value="UniProtKB-UniRule"/>
</dbReference>
<keyword evidence="6 14" id="KW-0812">Transmembrane</keyword>
<comment type="caution">
    <text evidence="15">The sequence shown here is derived from an EMBL/GenBank/DDBJ whole genome shotgun (WGS) entry which is preliminary data.</text>
</comment>
<proteinExistence type="inferred from homology"/>
<dbReference type="OrthoDB" id="9808289at2"/>
<protein>
    <recommendedName>
        <fullName evidence="4 14">Undecaprenyl-diphosphatase</fullName>
        <ecNumber evidence="3 14">3.6.1.27</ecNumber>
    </recommendedName>
    <alternativeName>
        <fullName evidence="12 14">Bacitracin resistance protein</fullName>
    </alternativeName>
    <alternativeName>
        <fullName evidence="11 14">Undecaprenyl pyrophosphate phosphatase</fullName>
    </alternativeName>
</protein>
<comment type="subcellular location">
    <subcellularLocation>
        <location evidence="1 14">Cell membrane</location>
        <topology evidence="1 14">Multi-pass membrane protein</topology>
    </subcellularLocation>
</comment>
<keyword evidence="5 14" id="KW-1003">Cell membrane</keyword>
<evidence type="ECO:0000256" key="6">
    <source>
        <dbReference type="ARBA" id="ARBA00022692"/>
    </source>
</evidence>
<dbReference type="AlphaFoldDB" id="A0A2U3B9R0"/>
<organism evidence="15 16">
    <name type="scientific">Vibrio albus</name>
    <dbReference type="NCBI Taxonomy" id="2200953"/>
    <lineage>
        <taxon>Bacteria</taxon>
        <taxon>Pseudomonadati</taxon>
        <taxon>Pseudomonadota</taxon>
        <taxon>Gammaproteobacteria</taxon>
        <taxon>Vibrionales</taxon>
        <taxon>Vibrionaceae</taxon>
        <taxon>Vibrio</taxon>
    </lineage>
</organism>
<dbReference type="PANTHER" id="PTHR30622:SF4">
    <property type="entry name" value="UNDECAPRENYL-DIPHOSPHATASE"/>
    <property type="match status" value="1"/>
</dbReference>
<sequence length="268" mass="29321">MNYFEAFALALIQGFTEFLPISSSAHLILPSAILGWEDQGLAFDVAAHIGTLAAVVIYFRKEVVSLLSALFGSIFKGERSKESKLAWMIVLATIPACVFGFLMKDIVELYLRSAWVIATTTVVFGVLLWWADKNPNLNDSEYSADWKKSLFIGIAQALAVIPGTSRSGATITAALYLGFTREAAARFSFLMSIPIIVLAGGYQGLKLATSSEPIHVGFLLTGIITSFISAYICIYFFLKLISRMGMTPFVIYRLILGFGLFGYLLMGS</sequence>
<dbReference type="NCBIfam" id="NF001393">
    <property type="entry name" value="PRK00281.2-4"/>
    <property type="match status" value="1"/>
</dbReference>
<evidence type="ECO:0000256" key="4">
    <source>
        <dbReference type="ARBA" id="ARBA00021581"/>
    </source>
</evidence>
<keyword evidence="7 14" id="KW-0378">Hydrolase</keyword>
<keyword evidence="14" id="KW-0573">Peptidoglycan synthesis</keyword>
<comment type="catalytic activity">
    <reaction evidence="13 14">
        <text>di-trans,octa-cis-undecaprenyl diphosphate + H2O = di-trans,octa-cis-undecaprenyl phosphate + phosphate + H(+)</text>
        <dbReference type="Rhea" id="RHEA:28094"/>
        <dbReference type="ChEBI" id="CHEBI:15377"/>
        <dbReference type="ChEBI" id="CHEBI:15378"/>
        <dbReference type="ChEBI" id="CHEBI:43474"/>
        <dbReference type="ChEBI" id="CHEBI:58405"/>
        <dbReference type="ChEBI" id="CHEBI:60392"/>
        <dbReference type="EC" id="3.6.1.27"/>
    </reaction>
</comment>
<feature type="transmembrane region" description="Helical" evidence="14">
    <location>
        <begin position="6"/>
        <end position="29"/>
    </location>
</feature>
<comment type="similarity">
    <text evidence="2 14">Belongs to the UppP family.</text>
</comment>
<evidence type="ECO:0000313" key="16">
    <source>
        <dbReference type="Proteomes" id="UP000245362"/>
    </source>
</evidence>
<feature type="transmembrane region" description="Helical" evidence="14">
    <location>
        <begin position="85"/>
        <end position="102"/>
    </location>
</feature>
<evidence type="ECO:0000313" key="15">
    <source>
        <dbReference type="EMBL" id="PWI33522.1"/>
    </source>
</evidence>
<dbReference type="InterPro" id="IPR003824">
    <property type="entry name" value="UppP"/>
</dbReference>
<evidence type="ECO:0000256" key="10">
    <source>
        <dbReference type="ARBA" id="ARBA00023251"/>
    </source>
</evidence>
<feature type="transmembrane region" description="Helical" evidence="14">
    <location>
        <begin position="109"/>
        <end position="130"/>
    </location>
</feature>
<evidence type="ECO:0000256" key="8">
    <source>
        <dbReference type="ARBA" id="ARBA00022989"/>
    </source>
</evidence>
<dbReference type="RefSeq" id="WP_109319514.1">
    <property type="nucleotide sequence ID" value="NZ_QFWT01000004.1"/>
</dbReference>
<dbReference type="EC" id="3.6.1.27" evidence="3 14"/>
<keyword evidence="14" id="KW-0133">Cell shape</keyword>
<evidence type="ECO:0000256" key="13">
    <source>
        <dbReference type="ARBA" id="ARBA00047594"/>
    </source>
</evidence>
<evidence type="ECO:0000256" key="9">
    <source>
        <dbReference type="ARBA" id="ARBA00023136"/>
    </source>
</evidence>